<dbReference type="AlphaFoldDB" id="A0AAV4RMJ7"/>
<evidence type="ECO:0000313" key="2">
    <source>
        <dbReference type="Proteomes" id="UP001054837"/>
    </source>
</evidence>
<keyword evidence="2" id="KW-1185">Reference proteome</keyword>
<sequence>MFLGVFPMQLLYPEPKWLRIYTDGCRMEQRINAGAGVFCDLFSVYAPAGRFASAYDDEVEAL</sequence>
<feature type="non-terminal residue" evidence="1">
    <location>
        <position position="62"/>
    </location>
</feature>
<proteinExistence type="predicted"/>
<dbReference type="EMBL" id="BPLQ01006384">
    <property type="protein sequence ID" value="GIY22011.1"/>
    <property type="molecule type" value="Genomic_DNA"/>
</dbReference>
<comment type="caution">
    <text evidence="1">The sequence shown here is derived from an EMBL/GenBank/DDBJ whole genome shotgun (WGS) entry which is preliminary data.</text>
</comment>
<protein>
    <submittedName>
        <fullName evidence="1">Uncharacterized protein</fullName>
    </submittedName>
</protein>
<evidence type="ECO:0000313" key="1">
    <source>
        <dbReference type="EMBL" id="GIY22011.1"/>
    </source>
</evidence>
<name>A0AAV4RMJ7_9ARAC</name>
<reference evidence="1 2" key="1">
    <citation type="submission" date="2021-06" db="EMBL/GenBank/DDBJ databases">
        <title>Caerostris darwini draft genome.</title>
        <authorList>
            <person name="Kono N."/>
            <person name="Arakawa K."/>
        </authorList>
    </citation>
    <scope>NUCLEOTIDE SEQUENCE [LARGE SCALE GENOMIC DNA]</scope>
</reference>
<organism evidence="1 2">
    <name type="scientific">Caerostris darwini</name>
    <dbReference type="NCBI Taxonomy" id="1538125"/>
    <lineage>
        <taxon>Eukaryota</taxon>
        <taxon>Metazoa</taxon>
        <taxon>Ecdysozoa</taxon>
        <taxon>Arthropoda</taxon>
        <taxon>Chelicerata</taxon>
        <taxon>Arachnida</taxon>
        <taxon>Araneae</taxon>
        <taxon>Araneomorphae</taxon>
        <taxon>Entelegynae</taxon>
        <taxon>Araneoidea</taxon>
        <taxon>Araneidae</taxon>
        <taxon>Caerostris</taxon>
    </lineage>
</organism>
<accession>A0AAV4RMJ7</accession>
<dbReference type="Proteomes" id="UP001054837">
    <property type="component" value="Unassembled WGS sequence"/>
</dbReference>
<gene>
    <name evidence="1" type="ORF">CDAR_177151</name>
</gene>